<dbReference type="OrthoDB" id="9814020at2"/>
<evidence type="ECO:0000256" key="1">
    <source>
        <dbReference type="ARBA" id="ARBA00004429"/>
    </source>
</evidence>
<organism evidence="10 11">
    <name type="scientific">Pseudochrobactrum asaccharolyticum</name>
    <dbReference type="NCBI Taxonomy" id="354351"/>
    <lineage>
        <taxon>Bacteria</taxon>
        <taxon>Pseudomonadati</taxon>
        <taxon>Pseudomonadota</taxon>
        <taxon>Alphaproteobacteria</taxon>
        <taxon>Hyphomicrobiales</taxon>
        <taxon>Brucellaceae</taxon>
        <taxon>Pseudochrobactrum</taxon>
    </lineage>
</organism>
<evidence type="ECO:0000256" key="2">
    <source>
        <dbReference type="ARBA" id="ARBA00022448"/>
    </source>
</evidence>
<accession>A0A366DLY5</accession>
<evidence type="ECO:0000256" key="8">
    <source>
        <dbReference type="ARBA" id="ARBA00035655"/>
    </source>
</evidence>
<evidence type="ECO:0000256" key="5">
    <source>
        <dbReference type="ARBA" id="ARBA00022692"/>
    </source>
</evidence>
<name>A0A366DLY5_9HYPH</name>
<dbReference type="PANTHER" id="PTHR30574">
    <property type="entry name" value="INNER MEMBRANE PROTEIN YEDE"/>
    <property type="match status" value="1"/>
</dbReference>
<evidence type="ECO:0000256" key="6">
    <source>
        <dbReference type="ARBA" id="ARBA00022989"/>
    </source>
</evidence>
<evidence type="ECO:0000256" key="3">
    <source>
        <dbReference type="ARBA" id="ARBA00022475"/>
    </source>
</evidence>
<dbReference type="AlphaFoldDB" id="A0A366DLY5"/>
<reference evidence="10 11" key="1">
    <citation type="submission" date="2018-06" db="EMBL/GenBank/DDBJ databases">
        <title>Genomic Encyclopedia of Type Strains, Phase IV (KMG-IV): sequencing the most valuable type-strain genomes for metagenomic binning, comparative biology and taxonomic classification.</title>
        <authorList>
            <person name="Goeker M."/>
        </authorList>
    </citation>
    <scope>NUCLEOTIDE SEQUENCE [LARGE SCALE GENOMIC DNA]</scope>
    <source>
        <strain evidence="10 11">DSM 25619</strain>
    </source>
</reference>
<keyword evidence="11" id="KW-1185">Reference proteome</keyword>
<evidence type="ECO:0000256" key="4">
    <source>
        <dbReference type="ARBA" id="ARBA00022519"/>
    </source>
</evidence>
<keyword evidence="6 9" id="KW-1133">Transmembrane helix</keyword>
<sequence length="141" mass="14841">MENFTPWSALSGGLLIGLSAVLLMFFEGRIAGISGIVSRLFPPYSDNRFLSRAGFVLGLLIAPFLYMLFSGHTPVLSVSSDPVLMIIAGLLVGFGAVLGSGCTSGHGVCGISRLSPRSLLATTLFMAAGFITVYIMRHLIG</sequence>
<dbReference type="PANTHER" id="PTHR30574:SF1">
    <property type="entry name" value="SULPHUR TRANSPORT DOMAIN-CONTAINING PROTEIN"/>
    <property type="match status" value="1"/>
</dbReference>
<dbReference type="InterPro" id="IPR007272">
    <property type="entry name" value="Sulf_transp_TsuA/YedE"/>
</dbReference>
<evidence type="ECO:0000313" key="10">
    <source>
        <dbReference type="EMBL" id="RBO91092.1"/>
    </source>
</evidence>
<feature type="transmembrane region" description="Helical" evidence="9">
    <location>
        <begin position="75"/>
        <end position="98"/>
    </location>
</feature>
<comment type="subcellular location">
    <subcellularLocation>
        <location evidence="1">Cell inner membrane</location>
        <topology evidence="1">Multi-pass membrane protein</topology>
    </subcellularLocation>
</comment>
<dbReference type="Proteomes" id="UP000252893">
    <property type="component" value="Unassembled WGS sequence"/>
</dbReference>
<comment type="similarity">
    <text evidence="8">Belongs to the TsuA/YedE (TC 9.B.102) family.</text>
</comment>
<dbReference type="Pfam" id="PF04143">
    <property type="entry name" value="Sulf_transp"/>
    <property type="match status" value="1"/>
</dbReference>
<feature type="transmembrane region" description="Helical" evidence="9">
    <location>
        <begin position="49"/>
        <end position="69"/>
    </location>
</feature>
<keyword evidence="7 9" id="KW-0472">Membrane</keyword>
<evidence type="ECO:0000313" key="11">
    <source>
        <dbReference type="Proteomes" id="UP000252893"/>
    </source>
</evidence>
<keyword evidence="5 9" id="KW-0812">Transmembrane</keyword>
<feature type="transmembrane region" description="Helical" evidence="9">
    <location>
        <begin position="119"/>
        <end position="140"/>
    </location>
</feature>
<proteinExistence type="inferred from homology"/>
<keyword evidence="3" id="KW-1003">Cell membrane</keyword>
<keyword evidence="4" id="KW-0997">Cell inner membrane</keyword>
<gene>
    <name evidence="10" type="ORF">DFR47_11092</name>
</gene>
<keyword evidence="2" id="KW-0813">Transport</keyword>
<dbReference type="RefSeq" id="WP_113946044.1">
    <property type="nucleotide sequence ID" value="NZ_JBHEEG010000011.1"/>
</dbReference>
<comment type="caution">
    <text evidence="10">The sequence shown here is derived from an EMBL/GenBank/DDBJ whole genome shotgun (WGS) entry which is preliminary data.</text>
</comment>
<dbReference type="EMBL" id="QNRH01000010">
    <property type="protein sequence ID" value="RBO91092.1"/>
    <property type="molecule type" value="Genomic_DNA"/>
</dbReference>
<evidence type="ECO:0000256" key="9">
    <source>
        <dbReference type="SAM" id="Phobius"/>
    </source>
</evidence>
<dbReference type="GO" id="GO:0005886">
    <property type="term" value="C:plasma membrane"/>
    <property type="evidence" value="ECO:0007669"/>
    <property type="project" value="UniProtKB-SubCell"/>
</dbReference>
<evidence type="ECO:0000256" key="7">
    <source>
        <dbReference type="ARBA" id="ARBA00023136"/>
    </source>
</evidence>
<protein>
    <submittedName>
        <fullName evidence="10">Uncharacterized protein</fullName>
    </submittedName>
</protein>
<feature type="transmembrane region" description="Helical" evidence="9">
    <location>
        <begin position="6"/>
        <end position="28"/>
    </location>
</feature>